<dbReference type="InterPro" id="IPR018494">
    <property type="entry name" value="Oxysterol-bd_CS"/>
</dbReference>
<dbReference type="GO" id="GO:0008142">
    <property type="term" value="F:oxysterol binding"/>
    <property type="evidence" value="ECO:0007669"/>
    <property type="project" value="TreeGrafter"/>
</dbReference>
<dbReference type="FunCoup" id="A0A286U841">
    <property type="interactions" value="48"/>
</dbReference>
<dbReference type="Gene3D" id="1.10.287.2720">
    <property type="match status" value="1"/>
</dbReference>
<dbReference type="OrthoDB" id="14833at2759"/>
<accession>A0A286U841</accession>
<dbReference type="Gene3D" id="2.40.160.120">
    <property type="match status" value="1"/>
</dbReference>
<dbReference type="InterPro" id="IPR037239">
    <property type="entry name" value="OSBP_sf"/>
</dbReference>
<evidence type="ECO:0000256" key="3">
    <source>
        <dbReference type="SAM" id="MobiDB-lite"/>
    </source>
</evidence>
<dbReference type="Gene3D" id="6.10.250.1430">
    <property type="match status" value="1"/>
</dbReference>
<proteinExistence type="inferred from homology"/>
<reference evidence="4 5" key="1">
    <citation type="journal article" date="2017" name="Mol. Ecol.">
        <title>Comparative and population genomic landscape of Phellinus noxius: A hypervariable fungus causing root rot in trees.</title>
        <authorList>
            <person name="Chung C.L."/>
            <person name="Lee T.J."/>
            <person name="Akiba M."/>
            <person name="Lee H.H."/>
            <person name="Kuo T.H."/>
            <person name="Liu D."/>
            <person name="Ke H.M."/>
            <person name="Yokoi T."/>
            <person name="Roa M.B."/>
            <person name="Lu M.J."/>
            <person name="Chang Y.Y."/>
            <person name="Ann P.J."/>
            <person name="Tsai J.N."/>
            <person name="Chen C.Y."/>
            <person name="Tzean S.S."/>
            <person name="Ota Y."/>
            <person name="Hattori T."/>
            <person name="Sahashi N."/>
            <person name="Liou R.F."/>
            <person name="Kikuchi T."/>
            <person name="Tsai I.J."/>
        </authorList>
    </citation>
    <scope>NUCLEOTIDE SEQUENCE [LARGE SCALE GENOMIC DNA]</scope>
    <source>
        <strain evidence="4 5">FFPRI411160</strain>
    </source>
</reference>
<sequence length="382" mass="42642">MTEVDASVPASQRSTWSSFLKSIATFTGDLSSLTAPPFILSPISLTEFPAYWCERPELFADIANGKTEEERAIKVLKWFISTLKGQYTTRNESMGSEKKPLNPVLGELFYGHWPDRGGRGRTELVVEQVSHHPPITAYYISNKEKGLALQGHNAQKTSFSKASIIVKQIGHATLTIDLPSGEKEKYLITFPRLVIAGLLVASPYIELSETSYIASSSGYVSTIEYSGKGYFSGKAHTFKATITNPLLTSTLPLYVYEGQWDSVSRDNKTGSEFTNVTSPKEEVTVAPIDSQVEFESRRLWKGVADGIRSGDFESASKEKSRIENDQRQRRRDEQAKGETWPLKHFKHIDSDPDYEKLGQLFKAVPPIEDVYVFLDNAPPIGQ</sequence>
<dbReference type="EMBL" id="NBII01000009">
    <property type="protein sequence ID" value="PAV15699.1"/>
    <property type="molecule type" value="Genomic_DNA"/>
</dbReference>
<dbReference type="Proteomes" id="UP000217199">
    <property type="component" value="Unassembled WGS sequence"/>
</dbReference>
<dbReference type="InterPro" id="IPR000648">
    <property type="entry name" value="Oxysterol-bd"/>
</dbReference>
<dbReference type="FunFam" id="2.40.160.120:FF:000010">
    <property type="entry name" value="Oxysterol-binding protein homolog 4"/>
    <property type="match status" value="1"/>
</dbReference>
<dbReference type="InParanoid" id="A0A286U841"/>
<dbReference type="PANTHER" id="PTHR10972:SF184">
    <property type="entry name" value="OXYSTEROL-BINDING PROTEIN HOMOLOG 4-RELATED"/>
    <property type="match status" value="1"/>
</dbReference>
<dbReference type="AlphaFoldDB" id="A0A286U841"/>
<dbReference type="Pfam" id="PF01237">
    <property type="entry name" value="Oxysterol_BP"/>
    <property type="match status" value="1"/>
</dbReference>
<evidence type="ECO:0000313" key="4">
    <source>
        <dbReference type="EMBL" id="PAV15699.1"/>
    </source>
</evidence>
<keyword evidence="5" id="KW-1185">Reference proteome</keyword>
<name>A0A286U841_9AGAM</name>
<dbReference type="Gene3D" id="3.30.70.3490">
    <property type="match status" value="1"/>
</dbReference>
<dbReference type="GO" id="GO:0120009">
    <property type="term" value="P:intermembrane lipid transfer"/>
    <property type="evidence" value="ECO:0007669"/>
    <property type="project" value="UniProtKB-ARBA"/>
</dbReference>
<dbReference type="PROSITE" id="PS01013">
    <property type="entry name" value="OSBP"/>
    <property type="match status" value="1"/>
</dbReference>
<evidence type="ECO:0000256" key="1">
    <source>
        <dbReference type="ARBA" id="ARBA00008842"/>
    </source>
</evidence>
<dbReference type="PANTHER" id="PTHR10972">
    <property type="entry name" value="OXYSTEROL-BINDING PROTEIN-RELATED"/>
    <property type="match status" value="1"/>
</dbReference>
<dbReference type="SUPFAM" id="SSF144000">
    <property type="entry name" value="Oxysterol-binding protein-like"/>
    <property type="match status" value="1"/>
</dbReference>
<gene>
    <name evidence="4" type="ORF">PNOK_0855700</name>
</gene>
<evidence type="ECO:0000313" key="5">
    <source>
        <dbReference type="Proteomes" id="UP000217199"/>
    </source>
</evidence>
<feature type="compositionally biased region" description="Basic and acidic residues" evidence="3">
    <location>
        <begin position="312"/>
        <end position="336"/>
    </location>
</feature>
<comment type="caution">
    <text evidence="4">The sequence shown here is derived from an EMBL/GenBank/DDBJ whole genome shotgun (WGS) entry which is preliminary data.</text>
</comment>
<feature type="region of interest" description="Disordered" evidence="3">
    <location>
        <begin position="312"/>
        <end position="343"/>
    </location>
</feature>
<comment type="similarity">
    <text evidence="1 2">Belongs to the OSBP family.</text>
</comment>
<protein>
    <submittedName>
        <fullName evidence="4">Oxysterol-binding protein</fullName>
    </submittedName>
</protein>
<dbReference type="STRING" id="2282107.A0A286U841"/>
<dbReference type="GO" id="GO:0005829">
    <property type="term" value="C:cytosol"/>
    <property type="evidence" value="ECO:0007669"/>
    <property type="project" value="TreeGrafter"/>
</dbReference>
<evidence type="ECO:0000256" key="2">
    <source>
        <dbReference type="RuleBase" id="RU003844"/>
    </source>
</evidence>
<organism evidence="4 5">
    <name type="scientific">Pyrrhoderma noxium</name>
    <dbReference type="NCBI Taxonomy" id="2282107"/>
    <lineage>
        <taxon>Eukaryota</taxon>
        <taxon>Fungi</taxon>
        <taxon>Dikarya</taxon>
        <taxon>Basidiomycota</taxon>
        <taxon>Agaricomycotina</taxon>
        <taxon>Agaricomycetes</taxon>
        <taxon>Hymenochaetales</taxon>
        <taxon>Hymenochaetaceae</taxon>
        <taxon>Pyrrhoderma</taxon>
    </lineage>
</organism>
<dbReference type="GO" id="GO:0016020">
    <property type="term" value="C:membrane"/>
    <property type="evidence" value="ECO:0007669"/>
    <property type="project" value="TreeGrafter"/>
</dbReference>